<dbReference type="CDD" id="cd00093">
    <property type="entry name" value="HTH_XRE"/>
    <property type="match status" value="1"/>
</dbReference>
<dbReference type="EMBL" id="JAEDXU010000009">
    <property type="protein sequence ID" value="MBP1047658.1"/>
    <property type="molecule type" value="Genomic_DNA"/>
</dbReference>
<evidence type="ECO:0000313" key="3">
    <source>
        <dbReference type="Proteomes" id="UP000673375"/>
    </source>
</evidence>
<proteinExistence type="predicted"/>
<dbReference type="InterPro" id="IPR001387">
    <property type="entry name" value="Cro/C1-type_HTH"/>
</dbReference>
<dbReference type="PANTHER" id="PTHR37038">
    <property type="entry name" value="TRANSCRIPTIONAL REGULATOR-RELATED"/>
    <property type="match status" value="1"/>
</dbReference>
<dbReference type="SMART" id="SM00530">
    <property type="entry name" value="HTH_XRE"/>
    <property type="match status" value="1"/>
</dbReference>
<evidence type="ECO:0000313" key="2">
    <source>
        <dbReference type="EMBL" id="MBP1047658.1"/>
    </source>
</evidence>
<dbReference type="Gene3D" id="1.25.40.10">
    <property type="entry name" value="Tetratricopeptide repeat domain"/>
    <property type="match status" value="1"/>
</dbReference>
<evidence type="ECO:0000259" key="1">
    <source>
        <dbReference type="PROSITE" id="PS50943"/>
    </source>
</evidence>
<gene>
    <name evidence="2" type="ORF">I6N96_15325</name>
</gene>
<dbReference type="Pfam" id="PF21259">
    <property type="entry name" value="Rgg_C"/>
    <property type="match status" value="1"/>
</dbReference>
<organism evidence="2 3">
    <name type="scientific">Enterococcus larvae</name>
    <dbReference type="NCBI Taxonomy" id="2794352"/>
    <lineage>
        <taxon>Bacteria</taxon>
        <taxon>Bacillati</taxon>
        <taxon>Bacillota</taxon>
        <taxon>Bacilli</taxon>
        <taxon>Lactobacillales</taxon>
        <taxon>Enterococcaceae</taxon>
        <taxon>Enterococcus</taxon>
    </lineage>
</organism>
<dbReference type="PROSITE" id="PS50943">
    <property type="entry name" value="HTH_CROC1"/>
    <property type="match status" value="1"/>
</dbReference>
<dbReference type="NCBIfam" id="TIGR01716">
    <property type="entry name" value="RGG_Cterm"/>
    <property type="match status" value="1"/>
</dbReference>
<feature type="domain" description="HTH cro/C1-type" evidence="1">
    <location>
        <begin position="9"/>
        <end position="62"/>
    </location>
</feature>
<name>A0ABS4CM42_9ENTE</name>
<accession>A0ABS4CM42</accession>
<dbReference type="InterPro" id="IPR053163">
    <property type="entry name" value="HTH-type_regulator_Rgg"/>
</dbReference>
<dbReference type="Pfam" id="PF01381">
    <property type="entry name" value="HTH_3"/>
    <property type="match status" value="1"/>
</dbReference>
<sequence length="296" mass="34745">MKEETGLRFKYYRESKGQTINETAEGIVSPQFLRKFERGDSDISFTNLLLLLGRIQLTMKEFIHEEERFVLENYIKEFEREVDAALRKSDSIEFKRIIIKTNDLYDETGSRHYQLLGIAAECYYKLMFQPHLIEQVDLTPVSEYLSHVDQWGYFELFLISYTGCRSLTTEELYFRCKGYLNEPYEVSINYHSICDFVLHAAYELARKGETEQGNEIVDRYLKGIEANRDTHFIHYDLFANYVKGIIQIKKGDRSGVEECQTIIDVFATVLSYTNYANRLHITLETIMDSEVKHAES</sequence>
<protein>
    <recommendedName>
        <fullName evidence="1">HTH cro/C1-type domain-containing protein</fullName>
    </recommendedName>
</protein>
<reference evidence="2 3" key="1">
    <citation type="submission" date="2020-12" db="EMBL/GenBank/DDBJ databases">
        <title>Vagococcus allomyrinae sp. nov. and Enterococcus lavae sp. nov., isolated from the larvae of Allomyrina dichotoma.</title>
        <authorList>
            <person name="Lee S.D."/>
        </authorList>
    </citation>
    <scope>NUCLEOTIDE SEQUENCE [LARGE SCALE GENOMIC DNA]</scope>
    <source>
        <strain evidence="2 3">BWM-S5</strain>
    </source>
</reference>
<dbReference type="SUPFAM" id="SSF47413">
    <property type="entry name" value="lambda repressor-like DNA-binding domains"/>
    <property type="match status" value="1"/>
</dbReference>
<keyword evidence="3" id="KW-1185">Reference proteome</keyword>
<dbReference type="InterPro" id="IPR010057">
    <property type="entry name" value="Transcription_activator_Rgg_C"/>
</dbReference>
<dbReference type="RefSeq" id="WP_209558441.1">
    <property type="nucleotide sequence ID" value="NZ_JAEDXU010000009.1"/>
</dbReference>
<dbReference type="InterPro" id="IPR011990">
    <property type="entry name" value="TPR-like_helical_dom_sf"/>
</dbReference>
<dbReference type="Proteomes" id="UP000673375">
    <property type="component" value="Unassembled WGS sequence"/>
</dbReference>
<dbReference type="InterPro" id="IPR010982">
    <property type="entry name" value="Lambda_DNA-bd_dom_sf"/>
</dbReference>
<comment type="caution">
    <text evidence="2">The sequence shown here is derived from an EMBL/GenBank/DDBJ whole genome shotgun (WGS) entry which is preliminary data.</text>
</comment>